<evidence type="ECO:0000313" key="3">
    <source>
        <dbReference type="EMBL" id="CUQ89936.1"/>
    </source>
</evidence>
<name>A0A175A0R5_9FIRM</name>
<dbReference type="EMBL" id="WKRD01000003">
    <property type="protein sequence ID" value="MSC56648.1"/>
    <property type="molecule type" value="Genomic_DNA"/>
</dbReference>
<protein>
    <submittedName>
        <fullName evidence="3">DNA-binding transcriptional repressor PuuR</fullName>
    </submittedName>
    <submittedName>
        <fullName evidence="4">Helix-turn-helix domain-containing protein</fullName>
    </submittedName>
</protein>
<gene>
    <name evidence="3" type="ORF">ERS852492_02561</name>
    <name evidence="4" type="ORF">GKE48_04155</name>
</gene>
<keyword evidence="1 3" id="KW-0238">DNA-binding</keyword>
<dbReference type="CDD" id="cd00093">
    <property type="entry name" value="HTH_XRE"/>
    <property type="match status" value="1"/>
</dbReference>
<evidence type="ECO:0000313" key="4">
    <source>
        <dbReference type="EMBL" id="MSC56648.1"/>
    </source>
</evidence>
<dbReference type="SUPFAM" id="SSF47413">
    <property type="entry name" value="lambda repressor-like DNA-binding domains"/>
    <property type="match status" value="1"/>
</dbReference>
<reference evidence="3 5" key="1">
    <citation type="submission" date="2015-09" db="EMBL/GenBank/DDBJ databases">
        <authorList>
            <consortium name="Pathogen Informatics"/>
        </authorList>
    </citation>
    <scope>NUCLEOTIDE SEQUENCE [LARGE SCALE GENOMIC DNA]</scope>
    <source>
        <strain evidence="3 5">2789STDY5834878</strain>
    </source>
</reference>
<dbReference type="Gene3D" id="1.10.260.40">
    <property type="entry name" value="lambda repressor-like DNA-binding domains"/>
    <property type="match status" value="1"/>
</dbReference>
<dbReference type="PANTHER" id="PTHR46558:SF11">
    <property type="entry name" value="HTH-TYPE TRANSCRIPTIONAL REGULATOR XRE"/>
    <property type="match status" value="1"/>
</dbReference>
<evidence type="ECO:0000256" key="1">
    <source>
        <dbReference type="ARBA" id="ARBA00023125"/>
    </source>
</evidence>
<feature type="domain" description="HTH cro/C1-type" evidence="2">
    <location>
        <begin position="10"/>
        <end position="64"/>
    </location>
</feature>
<dbReference type="PROSITE" id="PS50943">
    <property type="entry name" value="HTH_CROC1"/>
    <property type="match status" value="1"/>
</dbReference>
<sequence>MNTEKIGINISKLRTERGITQEQLGRDIGLTASAISNIECGRSVPSVDTLCRFSELFGVKVDSIISDSSESDLSRLEMEEKLVTVDRYLSEINEMSANYSIGHRNYEISKKGGEIVYKASSKD</sequence>
<evidence type="ECO:0000259" key="2">
    <source>
        <dbReference type="PROSITE" id="PS50943"/>
    </source>
</evidence>
<dbReference type="InterPro" id="IPR010982">
    <property type="entry name" value="Lambda_DNA-bd_dom_sf"/>
</dbReference>
<evidence type="ECO:0000313" key="5">
    <source>
        <dbReference type="Proteomes" id="UP000095780"/>
    </source>
</evidence>
<dbReference type="InterPro" id="IPR001387">
    <property type="entry name" value="Cro/C1-type_HTH"/>
</dbReference>
<reference evidence="4 6" key="2">
    <citation type="journal article" date="2019" name="Nat. Med.">
        <title>A library of human gut bacterial isolates paired with longitudinal multiomics data enables mechanistic microbiome research.</title>
        <authorList>
            <person name="Poyet M."/>
            <person name="Groussin M."/>
            <person name="Gibbons S.M."/>
            <person name="Avila-Pacheco J."/>
            <person name="Jiang X."/>
            <person name="Kearney S.M."/>
            <person name="Perrotta A.R."/>
            <person name="Berdy B."/>
            <person name="Zhao S."/>
            <person name="Lieberman T.D."/>
            <person name="Swanson P.K."/>
            <person name="Smith M."/>
            <person name="Roesemann S."/>
            <person name="Alexander J.E."/>
            <person name="Rich S.A."/>
            <person name="Livny J."/>
            <person name="Vlamakis H."/>
            <person name="Clish C."/>
            <person name="Bullock K."/>
            <person name="Deik A."/>
            <person name="Scott J."/>
            <person name="Pierce K.A."/>
            <person name="Xavier R.J."/>
            <person name="Alm E.J."/>
        </authorList>
    </citation>
    <scope>NUCLEOTIDE SEQUENCE [LARGE SCALE GENOMIC DNA]</scope>
    <source>
        <strain evidence="4 6">BIOML-A1</strain>
    </source>
</reference>
<dbReference type="RefSeq" id="WP_055287962.1">
    <property type="nucleotide sequence ID" value="NZ_CABIXW010000008.1"/>
</dbReference>
<evidence type="ECO:0000313" key="6">
    <source>
        <dbReference type="Proteomes" id="UP000481964"/>
    </source>
</evidence>
<proteinExistence type="predicted"/>
<accession>A0A175A0R5</accession>
<dbReference type="Pfam" id="PF01381">
    <property type="entry name" value="HTH_3"/>
    <property type="match status" value="1"/>
</dbReference>
<organism evidence="3 5">
    <name type="scientific">Lachnospira eligens</name>
    <dbReference type="NCBI Taxonomy" id="39485"/>
    <lineage>
        <taxon>Bacteria</taxon>
        <taxon>Bacillati</taxon>
        <taxon>Bacillota</taxon>
        <taxon>Clostridia</taxon>
        <taxon>Lachnospirales</taxon>
        <taxon>Lachnospiraceae</taxon>
        <taxon>Lachnospira</taxon>
    </lineage>
</organism>
<dbReference type="AlphaFoldDB" id="A0A175A0R5"/>
<dbReference type="PANTHER" id="PTHR46558">
    <property type="entry name" value="TRACRIPTIONAL REGULATORY PROTEIN-RELATED-RELATED"/>
    <property type="match status" value="1"/>
</dbReference>
<dbReference type="GO" id="GO:0003677">
    <property type="term" value="F:DNA binding"/>
    <property type="evidence" value="ECO:0007669"/>
    <property type="project" value="UniProtKB-KW"/>
</dbReference>
<dbReference type="Proteomes" id="UP000095780">
    <property type="component" value="Unassembled WGS sequence"/>
</dbReference>
<dbReference type="SMART" id="SM00530">
    <property type="entry name" value="HTH_XRE"/>
    <property type="match status" value="1"/>
</dbReference>
<dbReference type="EMBL" id="CZBV01000008">
    <property type="protein sequence ID" value="CUQ89936.1"/>
    <property type="molecule type" value="Genomic_DNA"/>
</dbReference>
<dbReference type="Proteomes" id="UP000481964">
    <property type="component" value="Unassembled WGS sequence"/>
</dbReference>